<dbReference type="CDD" id="cd00320">
    <property type="entry name" value="cpn10"/>
    <property type="match status" value="1"/>
</dbReference>
<comment type="subunit">
    <text evidence="3">Heptamer of 7 subunits arranged in a ring. Interacts with the chaperonin GroEL.</text>
</comment>
<dbReference type="GO" id="GO:0051087">
    <property type="term" value="F:protein-folding chaperone binding"/>
    <property type="evidence" value="ECO:0007669"/>
    <property type="project" value="TreeGrafter"/>
</dbReference>
<dbReference type="HAMAP" id="MF_00580">
    <property type="entry name" value="CH10"/>
    <property type="match status" value="1"/>
</dbReference>
<dbReference type="SUPFAM" id="SSF50129">
    <property type="entry name" value="GroES-like"/>
    <property type="match status" value="1"/>
</dbReference>
<dbReference type="PANTHER" id="PTHR10772">
    <property type="entry name" value="10 KDA HEAT SHOCK PROTEIN"/>
    <property type="match status" value="1"/>
</dbReference>
<dbReference type="Proteomes" id="UP000178817">
    <property type="component" value="Unassembled WGS sequence"/>
</dbReference>
<organism evidence="5 6">
    <name type="scientific">Candidatus Yonathbacteria bacterium RIFCSPLOWO2_01_FULL_43_27</name>
    <dbReference type="NCBI Taxonomy" id="1802726"/>
    <lineage>
        <taxon>Bacteria</taxon>
        <taxon>Candidatus Yonathiibacteriota</taxon>
    </lineage>
</organism>
<dbReference type="InterPro" id="IPR018369">
    <property type="entry name" value="Chaprnonin_Cpn10_CS"/>
</dbReference>
<name>A0A1G2SDD2_9BACT</name>
<reference evidence="5 6" key="1">
    <citation type="journal article" date="2016" name="Nat. Commun.">
        <title>Thousands of microbial genomes shed light on interconnected biogeochemical processes in an aquifer system.</title>
        <authorList>
            <person name="Anantharaman K."/>
            <person name="Brown C.T."/>
            <person name="Hug L.A."/>
            <person name="Sharon I."/>
            <person name="Castelle C.J."/>
            <person name="Probst A.J."/>
            <person name="Thomas B.C."/>
            <person name="Singh A."/>
            <person name="Wilkins M.J."/>
            <person name="Karaoz U."/>
            <person name="Brodie E.L."/>
            <person name="Williams K.H."/>
            <person name="Hubbard S.S."/>
            <person name="Banfield J.F."/>
        </authorList>
    </citation>
    <scope>NUCLEOTIDE SEQUENCE [LARGE SCALE GENOMIC DNA]</scope>
</reference>
<dbReference type="InterPro" id="IPR011032">
    <property type="entry name" value="GroES-like_sf"/>
</dbReference>
<gene>
    <name evidence="3" type="primary">groES</name>
    <name evidence="3" type="synonym">groS</name>
    <name evidence="5" type="ORF">A3B07_02505</name>
</gene>
<dbReference type="InterPro" id="IPR020818">
    <property type="entry name" value="Chaperonin_GroES"/>
</dbReference>
<dbReference type="Pfam" id="PF00166">
    <property type="entry name" value="Cpn10"/>
    <property type="match status" value="1"/>
</dbReference>
<dbReference type="PANTHER" id="PTHR10772:SF58">
    <property type="entry name" value="CO-CHAPERONIN GROES"/>
    <property type="match status" value="1"/>
</dbReference>
<dbReference type="AlphaFoldDB" id="A0A1G2SDD2"/>
<dbReference type="SMART" id="SM00883">
    <property type="entry name" value="Cpn10"/>
    <property type="match status" value="1"/>
</dbReference>
<evidence type="ECO:0000256" key="3">
    <source>
        <dbReference type="HAMAP-Rule" id="MF_00580"/>
    </source>
</evidence>
<dbReference type="FunFam" id="2.30.33.40:FF:000001">
    <property type="entry name" value="10 kDa chaperonin"/>
    <property type="match status" value="1"/>
</dbReference>
<comment type="function">
    <text evidence="3 4">Together with the chaperonin GroEL, plays an essential role in assisting protein folding. The GroEL-GroES system forms a nano-cage that allows encapsulation of the non-native substrate proteins and provides a physical environment optimized to promote and accelerate protein folding. GroES binds to the apical surface of the GroEL ring, thereby capping the opening of the GroEL channel.</text>
</comment>
<dbReference type="EMBL" id="MHUV01000006">
    <property type="protein sequence ID" value="OHA82471.1"/>
    <property type="molecule type" value="Genomic_DNA"/>
</dbReference>
<evidence type="ECO:0000256" key="4">
    <source>
        <dbReference type="RuleBase" id="RU000535"/>
    </source>
</evidence>
<protein>
    <recommendedName>
        <fullName evidence="3">Co-chaperonin GroES</fullName>
    </recommendedName>
    <alternativeName>
        <fullName evidence="3">10 kDa chaperonin</fullName>
    </alternativeName>
    <alternativeName>
        <fullName evidence="3">Chaperonin-10</fullName>
        <shortName evidence="3">Cpn10</shortName>
    </alternativeName>
</protein>
<evidence type="ECO:0000256" key="1">
    <source>
        <dbReference type="ARBA" id="ARBA00006975"/>
    </source>
</evidence>
<dbReference type="PROSITE" id="PS00681">
    <property type="entry name" value="CHAPERONINS_CPN10"/>
    <property type="match status" value="1"/>
</dbReference>
<comment type="similarity">
    <text evidence="1 3 4">Belongs to the GroES chaperonin family.</text>
</comment>
<accession>A0A1G2SDD2</accession>
<keyword evidence="2 3" id="KW-0143">Chaperone</keyword>
<dbReference type="GO" id="GO:0044183">
    <property type="term" value="F:protein folding chaperone"/>
    <property type="evidence" value="ECO:0007669"/>
    <property type="project" value="InterPro"/>
</dbReference>
<dbReference type="GO" id="GO:0005737">
    <property type="term" value="C:cytoplasm"/>
    <property type="evidence" value="ECO:0007669"/>
    <property type="project" value="UniProtKB-SubCell"/>
</dbReference>
<evidence type="ECO:0000313" key="5">
    <source>
        <dbReference type="EMBL" id="OHA82471.1"/>
    </source>
</evidence>
<evidence type="ECO:0000256" key="2">
    <source>
        <dbReference type="ARBA" id="ARBA00023186"/>
    </source>
</evidence>
<keyword evidence="3" id="KW-0963">Cytoplasm</keyword>
<dbReference type="InterPro" id="IPR037124">
    <property type="entry name" value="Chaperonin_GroES_sf"/>
</dbReference>
<dbReference type="NCBIfam" id="NF001531">
    <property type="entry name" value="PRK00364.2-2"/>
    <property type="match status" value="1"/>
</dbReference>
<dbReference type="GO" id="GO:0046872">
    <property type="term" value="F:metal ion binding"/>
    <property type="evidence" value="ECO:0007669"/>
    <property type="project" value="TreeGrafter"/>
</dbReference>
<dbReference type="Gene3D" id="2.30.33.40">
    <property type="entry name" value="GroES chaperonin"/>
    <property type="match status" value="1"/>
</dbReference>
<proteinExistence type="inferred from homology"/>
<evidence type="ECO:0000313" key="6">
    <source>
        <dbReference type="Proteomes" id="UP000178817"/>
    </source>
</evidence>
<dbReference type="GO" id="GO:0005524">
    <property type="term" value="F:ATP binding"/>
    <property type="evidence" value="ECO:0007669"/>
    <property type="project" value="InterPro"/>
</dbReference>
<dbReference type="STRING" id="1802726.A3B07_02505"/>
<dbReference type="GO" id="GO:0051082">
    <property type="term" value="F:unfolded protein binding"/>
    <property type="evidence" value="ECO:0007669"/>
    <property type="project" value="TreeGrafter"/>
</dbReference>
<dbReference type="PRINTS" id="PR00297">
    <property type="entry name" value="CHAPERONIN10"/>
</dbReference>
<comment type="caution">
    <text evidence="5">The sequence shown here is derived from an EMBL/GenBank/DDBJ whole genome shotgun (WGS) entry which is preliminary data.</text>
</comment>
<comment type="subcellular location">
    <subcellularLocation>
        <location evidence="3">Cytoplasm</location>
    </subcellularLocation>
</comment>
<sequence length="100" mass="10736">MSTKRKITPLGDRVLVRALVPTTKTKSGIIIPDTAGKERPEQGTVVAVGLGRTTDAGVVIKPTVNVGDEILFSKYGPDEIKIDGEEFFILSESNILAIIK</sequence>